<gene>
    <name evidence="1" type="ORF">DEBURN_LOCUS1427</name>
</gene>
<dbReference type="Proteomes" id="UP000789706">
    <property type="component" value="Unassembled WGS sequence"/>
</dbReference>
<dbReference type="AlphaFoldDB" id="A0A9N8YLB9"/>
<dbReference type="OrthoDB" id="2351154at2759"/>
<organism evidence="1 2">
    <name type="scientific">Diversispora eburnea</name>
    <dbReference type="NCBI Taxonomy" id="1213867"/>
    <lineage>
        <taxon>Eukaryota</taxon>
        <taxon>Fungi</taxon>
        <taxon>Fungi incertae sedis</taxon>
        <taxon>Mucoromycota</taxon>
        <taxon>Glomeromycotina</taxon>
        <taxon>Glomeromycetes</taxon>
        <taxon>Diversisporales</taxon>
        <taxon>Diversisporaceae</taxon>
        <taxon>Diversispora</taxon>
    </lineage>
</organism>
<sequence length="317" mass="36555">MSSVSSFPNEIMQKILKDLFHYNTPYQPHYRDLFNCILVNRQWCSLAIPILWTDPLRYMDVHSKPCDPIIITYLSTLNQVEKSKLNNLLGSITLFDDTIYNYPSFLKILNLNVFYLAISNFINSLDLKKRKEIFLRDHLFREIFNILTNQNANLKGLLITVDYPLCDLLPTLNDTKFGSLINPIKKMNHLSNQKGTIDNVISLLLNQYRLNGLKIGGFSKGIHRIISSLSNLKSTLSIIHFSHIDFSSCGSMNGLADCENLENLGFYCCENLTKVMWAPLLRTSMNTLEEVILYDTSADCIKEWSKRRQIKVLEELI</sequence>
<comment type="caution">
    <text evidence="1">The sequence shown here is derived from an EMBL/GenBank/DDBJ whole genome shotgun (WGS) entry which is preliminary data.</text>
</comment>
<name>A0A9N8YLB9_9GLOM</name>
<dbReference type="EMBL" id="CAJVPK010000063">
    <property type="protein sequence ID" value="CAG8440891.1"/>
    <property type="molecule type" value="Genomic_DNA"/>
</dbReference>
<protein>
    <submittedName>
        <fullName evidence="1">1024_t:CDS:1</fullName>
    </submittedName>
</protein>
<evidence type="ECO:0000313" key="1">
    <source>
        <dbReference type="EMBL" id="CAG8440891.1"/>
    </source>
</evidence>
<accession>A0A9N8YLB9</accession>
<evidence type="ECO:0000313" key="2">
    <source>
        <dbReference type="Proteomes" id="UP000789706"/>
    </source>
</evidence>
<keyword evidence="2" id="KW-1185">Reference proteome</keyword>
<proteinExistence type="predicted"/>
<reference evidence="1" key="1">
    <citation type="submission" date="2021-06" db="EMBL/GenBank/DDBJ databases">
        <authorList>
            <person name="Kallberg Y."/>
            <person name="Tangrot J."/>
            <person name="Rosling A."/>
        </authorList>
    </citation>
    <scope>NUCLEOTIDE SEQUENCE</scope>
    <source>
        <strain evidence="1">AZ414A</strain>
    </source>
</reference>